<evidence type="ECO:0000256" key="2">
    <source>
        <dbReference type="ARBA" id="ARBA00004861"/>
    </source>
</evidence>
<evidence type="ECO:0000256" key="8">
    <source>
        <dbReference type="PIRSR" id="PIRSR614732-2"/>
    </source>
</evidence>
<comment type="catalytic activity">
    <reaction evidence="6 9">
        <text>orotidine 5'-phosphate + H(+) = UMP + CO2</text>
        <dbReference type="Rhea" id="RHEA:11596"/>
        <dbReference type="ChEBI" id="CHEBI:15378"/>
        <dbReference type="ChEBI" id="CHEBI:16526"/>
        <dbReference type="ChEBI" id="CHEBI:57538"/>
        <dbReference type="ChEBI" id="CHEBI:57865"/>
        <dbReference type="EC" id="4.1.1.23"/>
    </reaction>
</comment>
<name>A0A370GC67_9COXI</name>
<organism evidence="11 12">
    <name type="scientific">Aquicella lusitana</name>
    <dbReference type="NCBI Taxonomy" id="254246"/>
    <lineage>
        <taxon>Bacteria</taxon>
        <taxon>Pseudomonadati</taxon>
        <taxon>Pseudomonadota</taxon>
        <taxon>Gammaproteobacteria</taxon>
        <taxon>Legionellales</taxon>
        <taxon>Coxiellaceae</taxon>
        <taxon>Aquicella</taxon>
    </lineage>
</organism>
<proteinExistence type="inferred from homology"/>
<dbReference type="UniPathway" id="UPA00070">
    <property type="reaction ID" value="UER00120"/>
</dbReference>
<dbReference type="Proteomes" id="UP000254720">
    <property type="component" value="Unassembled WGS sequence"/>
</dbReference>
<evidence type="ECO:0000256" key="5">
    <source>
        <dbReference type="ARBA" id="ARBA00023239"/>
    </source>
</evidence>
<dbReference type="GO" id="GO:0006207">
    <property type="term" value="P:'de novo' pyrimidine nucleobase biosynthetic process"/>
    <property type="evidence" value="ECO:0007669"/>
    <property type="project" value="InterPro"/>
</dbReference>
<comment type="similarity">
    <text evidence="9">Belongs to the OMP decarboxylase family.</text>
</comment>
<dbReference type="CDD" id="cd04725">
    <property type="entry name" value="OMP_decarboxylase_like"/>
    <property type="match status" value="1"/>
</dbReference>
<protein>
    <recommendedName>
        <fullName evidence="9">Orotidine 5'-phosphate decarboxylase</fullName>
        <ecNumber evidence="9">4.1.1.23</ecNumber>
    </recommendedName>
</protein>
<dbReference type="Gene3D" id="3.20.20.70">
    <property type="entry name" value="Aldolase class I"/>
    <property type="match status" value="1"/>
</dbReference>
<comment type="function">
    <text evidence="1">Catalyzes the decarboxylation of orotidine 5'-monophosphate (OMP) to uridine 5'-monophosphate (UMP).</text>
</comment>
<reference evidence="11 12" key="1">
    <citation type="submission" date="2018-07" db="EMBL/GenBank/DDBJ databases">
        <title>Genomic Encyclopedia of Type Strains, Phase IV (KMG-IV): sequencing the most valuable type-strain genomes for metagenomic binning, comparative biology and taxonomic classification.</title>
        <authorList>
            <person name="Goeker M."/>
        </authorList>
    </citation>
    <scope>NUCLEOTIDE SEQUENCE [LARGE SCALE GENOMIC DNA]</scope>
    <source>
        <strain evidence="11 12">DSM 16500</strain>
    </source>
</reference>
<feature type="binding site" evidence="8">
    <location>
        <position position="229"/>
    </location>
    <ligand>
        <name>substrate</name>
    </ligand>
</feature>
<feature type="domain" description="Orotidine 5'-phosphate decarboxylase" evidence="10">
    <location>
        <begin position="31"/>
        <end position="244"/>
    </location>
</feature>
<feature type="active site" description="For OMPdecase activity" evidence="7">
    <location>
        <position position="95"/>
    </location>
</feature>
<evidence type="ECO:0000256" key="6">
    <source>
        <dbReference type="ARBA" id="ARBA00049157"/>
    </source>
</evidence>
<dbReference type="InterPro" id="IPR001754">
    <property type="entry name" value="OMPdeCOase_dom"/>
</dbReference>
<keyword evidence="3 9" id="KW-0210">Decarboxylase</keyword>
<accession>A0A370GC67</accession>
<dbReference type="GO" id="GO:0004588">
    <property type="term" value="F:orotate phosphoribosyltransferase activity"/>
    <property type="evidence" value="ECO:0007669"/>
    <property type="project" value="TreeGrafter"/>
</dbReference>
<gene>
    <name evidence="11" type="ORF">C8D86_12011</name>
</gene>
<dbReference type="NCBIfam" id="TIGR01740">
    <property type="entry name" value="pyrF"/>
    <property type="match status" value="1"/>
</dbReference>
<keyword evidence="5 9" id="KW-0456">Lyase</keyword>
<evidence type="ECO:0000256" key="9">
    <source>
        <dbReference type="RuleBase" id="RU000512"/>
    </source>
</evidence>
<feature type="binding site" evidence="8">
    <location>
        <position position="208"/>
    </location>
    <ligand>
        <name>substrate</name>
    </ligand>
</feature>
<dbReference type="Pfam" id="PF00215">
    <property type="entry name" value="OMPdecase"/>
    <property type="match status" value="1"/>
</dbReference>
<feature type="binding site" evidence="8">
    <location>
        <position position="150"/>
    </location>
    <ligand>
        <name>substrate</name>
    </ligand>
</feature>
<feature type="active site" description="For OMPdecase activity" evidence="7">
    <location>
        <position position="90"/>
    </location>
</feature>
<dbReference type="PANTHER" id="PTHR19278:SF9">
    <property type="entry name" value="URIDINE 5'-MONOPHOSPHATE SYNTHASE"/>
    <property type="match status" value="1"/>
</dbReference>
<dbReference type="PROSITE" id="PS00156">
    <property type="entry name" value="OMPDECASE"/>
    <property type="match status" value="1"/>
</dbReference>
<dbReference type="PANTHER" id="PTHR19278">
    <property type="entry name" value="OROTATE PHOSPHORIBOSYLTRANSFERASE"/>
    <property type="match status" value="1"/>
</dbReference>
<dbReference type="InterPro" id="IPR013785">
    <property type="entry name" value="Aldolase_TIM"/>
</dbReference>
<dbReference type="RefSeq" id="WP_114834945.1">
    <property type="nucleotide sequence ID" value="NZ_LR699114.1"/>
</dbReference>
<dbReference type="SUPFAM" id="SSF51366">
    <property type="entry name" value="Ribulose-phoshate binding barrel"/>
    <property type="match status" value="1"/>
</dbReference>
<evidence type="ECO:0000259" key="10">
    <source>
        <dbReference type="SMART" id="SM00934"/>
    </source>
</evidence>
<feature type="binding site" evidence="8">
    <location>
        <position position="228"/>
    </location>
    <ligand>
        <name>substrate</name>
    </ligand>
</feature>
<feature type="active site" description="For OMPdecase activity" evidence="7">
    <location>
        <position position="92"/>
    </location>
</feature>
<dbReference type="EC" id="4.1.1.23" evidence="9"/>
<evidence type="ECO:0000256" key="1">
    <source>
        <dbReference type="ARBA" id="ARBA00002356"/>
    </source>
</evidence>
<evidence type="ECO:0000256" key="7">
    <source>
        <dbReference type="PIRSR" id="PIRSR614732-1"/>
    </source>
</evidence>
<evidence type="ECO:0000256" key="4">
    <source>
        <dbReference type="ARBA" id="ARBA00022975"/>
    </source>
</evidence>
<dbReference type="GO" id="GO:0044205">
    <property type="term" value="P:'de novo' UMP biosynthetic process"/>
    <property type="evidence" value="ECO:0007669"/>
    <property type="project" value="UniProtKB-UniPathway"/>
</dbReference>
<comment type="caution">
    <text evidence="11">The sequence shown here is derived from an EMBL/GenBank/DDBJ whole genome shotgun (WGS) entry which is preliminary data.</text>
</comment>
<comment type="pathway">
    <text evidence="2 9">Pyrimidine metabolism; UMP biosynthesis via de novo pathway; UMP from orotate: step 2/2.</text>
</comment>
<sequence length="258" mass="28969">MRHLSYTERANYCLSPLAKRLLQLMDEKQTNLTISADVTSAQKLLELADQLGPEICMLKTHIDIISDFTPDLTHTLRKLAHQHHFLLFEDRKFADIGNTVKHQYEGGIYHIVDWADIINAHSLPGPGIVQGLAQVGRKKNRGLVLIAEMSSAGHFMNVDYIRSTLKMAEHTSDFVIGFITQHALSADPHWIHMTPGIKLETGKDALGQQYITPKKAILEHGTDIIIVGRGIIAATDPVAEARKYRESGWNAYLKRCEK</sequence>
<dbReference type="EMBL" id="QQAX01000020">
    <property type="protein sequence ID" value="RDI41311.1"/>
    <property type="molecule type" value="Genomic_DNA"/>
</dbReference>
<dbReference type="AlphaFoldDB" id="A0A370GC67"/>
<dbReference type="SMART" id="SM00934">
    <property type="entry name" value="OMPdecase"/>
    <property type="match status" value="1"/>
</dbReference>
<dbReference type="InterPro" id="IPR018089">
    <property type="entry name" value="OMPdecase_AS"/>
</dbReference>
<dbReference type="InterPro" id="IPR014732">
    <property type="entry name" value="OMPdecase"/>
</dbReference>
<dbReference type="GO" id="GO:0004590">
    <property type="term" value="F:orotidine-5'-phosphate decarboxylase activity"/>
    <property type="evidence" value="ECO:0007669"/>
    <property type="project" value="UniProtKB-EC"/>
</dbReference>
<dbReference type="FunFam" id="3.20.20.70:FF:000092">
    <property type="entry name" value="Uridine monophosphate synthetase"/>
    <property type="match status" value="1"/>
</dbReference>
<dbReference type="OrthoDB" id="9806203at2"/>
<feature type="binding site" evidence="8">
    <location>
        <position position="37"/>
    </location>
    <ligand>
        <name>substrate</name>
    </ligand>
</feature>
<dbReference type="InterPro" id="IPR011060">
    <property type="entry name" value="RibuloseP-bd_barrel"/>
</dbReference>
<feature type="binding site" evidence="8">
    <location>
        <position position="59"/>
    </location>
    <ligand>
        <name>substrate</name>
    </ligand>
</feature>
<evidence type="ECO:0000256" key="3">
    <source>
        <dbReference type="ARBA" id="ARBA00022793"/>
    </source>
</evidence>
<keyword evidence="12" id="KW-1185">Reference proteome</keyword>
<keyword evidence="4 9" id="KW-0665">Pyrimidine biosynthesis</keyword>
<evidence type="ECO:0000313" key="11">
    <source>
        <dbReference type="EMBL" id="RDI41311.1"/>
    </source>
</evidence>
<evidence type="ECO:0000313" key="12">
    <source>
        <dbReference type="Proteomes" id="UP000254720"/>
    </source>
</evidence>